<evidence type="ECO:0000313" key="2">
    <source>
        <dbReference type="Proteomes" id="UP000250831"/>
    </source>
</evidence>
<evidence type="ECO:0000313" key="1">
    <source>
        <dbReference type="EMBL" id="PUV24173.1"/>
    </source>
</evidence>
<name>A0A363NTW7_9SPHI</name>
<reference evidence="1 2" key="1">
    <citation type="submission" date="2018-04" db="EMBL/GenBank/DDBJ databases">
        <title>Sphingobacterium sp. M46 Genome.</title>
        <authorList>
            <person name="Cheng J."/>
            <person name="Li Y."/>
        </authorList>
    </citation>
    <scope>NUCLEOTIDE SEQUENCE [LARGE SCALE GENOMIC DNA]</scope>
    <source>
        <strain evidence="1 2">M46</strain>
    </source>
</reference>
<dbReference type="OrthoDB" id="762944at2"/>
<dbReference type="Proteomes" id="UP000250831">
    <property type="component" value="Unassembled WGS sequence"/>
</dbReference>
<sequence>MNKYTLDDPGVKRWLRNLYSSTIEFQMSEQKLILLCLYSWLNSRFELSEEQLEYILSLSADFKNNLAQQIAFAINNQTEITLDKQTNEKNTSTFPRDSVKVTEYESNKIQSDTSEIPVESEANEIFSRRLEGHLIVRIYYTLL</sequence>
<dbReference type="EMBL" id="QCXX01000003">
    <property type="protein sequence ID" value="PUV24173.1"/>
    <property type="molecule type" value="Genomic_DNA"/>
</dbReference>
<protein>
    <submittedName>
        <fullName evidence="1">Uncharacterized protein</fullName>
    </submittedName>
</protein>
<dbReference type="AlphaFoldDB" id="A0A363NTW7"/>
<dbReference type="RefSeq" id="WP_108634101.1">
    <property type="nucleotide sequence ID" value="NZ_QCXX01000003.1"/>
</dbReference>
<gene>
    <name evidence="1" type="ORF">DCO56_12465</name>
</gene>
<comment type="caution">
    <text evidence="1">The sequence shown here is derived from an EMBL/GenBank/DDBJ whole genome shotgun (WGS) entry which is preliminary data.</text>
</comment>
<keyword evidence="2" id="KW-1185">Reference proteome</keyword>
<accession>A0A363NTW7</accession>
<proteinExistence type="predicted"/>
<organism evidence="1 2">
    <name type="scientific">Sphingobacterium athyrii</name>
    <dbReference type="NCBI Taxonomy" id="2152717"/>
    <lineage>
        <taxon>Bacteria</taxon>
        <taxon>Pseudomonadati</taxon>
        <taxon>Bacteroidota</taxon>
        <taxon>Sphingobacteriia</taxon>
        <taxon>Sphingobacteriales</taxon>
        <taxon>Sphingobacteriaceae</taxon>
        <taxon>Sphingobacterium</taxon>
    </lineage>
</organism>